<keyword evidence="2" id="KW-1185">Reference proteome</keyword>
<protein>
    <recommendedName>
        <fullName evidence="3">Glycosyltransferase subfamily 4-like N-terminal domain-containing protein</fullName>
    </recommendedName>
</protein>
<name>A0ABY7U9I8_9CORY</name>
<dbReference type="Proteomes" id="UP001220064">
    <property type="component" value="Chromosome"/>
</dbReference>
<evidence type="ECO:0008006" key="3">
    <source>
        <dbReference type="Google" id="ProtNLM"/>
    </source>
</evidence>
<accession>A0ABY7U9I8</accession>
<dbReference type="SUPFAM" id="SSF53756">
    <property type="entry name" value="UDP-Glycosyltransferase/glycogen phosphorylase"/>
    <property type="match status" value="1"/>
</dbReference>
<reference evidence="1 2" key="1">
    <citation type="submission" date="2020-10" db="EMBL/GenBank/DDBJ databases">
        <title>Complete genome sequence of Corynebacterium massiliense DSM 45435, type strain of Corynebacterium massiliense.</title>
        <authorList>
            <person name="Busche T."/>
            <person name="Kalinowski J."/>
            <person name="Ruckert C."/>
        </authorList>
    </citation>
    <scope>NUCLEOTIDE SEQUENCE [LARGE SCALE GENOMIC DNA]</scope>
    <source>
        <strain evidence="1 2">DSM 45435</strain>
    </source>
</reference>
<evidence type="ECO:0000313" key="2">
    <source>
        <dbReference type="Proteomes" id="UP001220064"/>
    </source>
</evidence>
<dbReference type="Gene3D" id="3.40.50.2000">
    <property type="entry name" value="Glycogen Phosphorylase B"/>
    <property type="match status" value="1"/>
</dbReference>
<organism evidence="1 2">
    <name type="scientific">Corynebacterium massiliense DSM 45435</name>
    <dbReference type="NCBI Taxonomy" id="1121364"/>
    <lineage>
        <taxon>Bacteria</taxon>
        <taxon>Bacillati</taxon>
        <taxon>Actinomycetota</taxon>
        <taxon>Actinomycetes</taxon>
        <taxon>Mycobacteriales</taxon>
        <taxon>Corynebacteriaceae</taxon>
        <taxon>Corynebacterium</taxon>
    </lineage>
</organism>
<evidence type="ECO:0000313" key="1">
    <source>
        <dbReference type="EMBL" id="WCZ33365.1"/>
    </source>
</evidence>
<proteinExistence type="predicted"/>
<dbReference type="RefSeq" id="WP_022863500.1">
    <property type="nucleotide sequence ID" value="NZ_ATVG01000011.1"/>
</dbReference>
<sequence length="312" mass="34603">MPIRVVEVPAAHPYTRAVTDAGWTDVRVLADPVEDPAKWWPHPAVEADWWAAQADPAEVCHIHFGFEHRTPQQMRELTETLNELRVKLVVTVHDLDNPHLEDQTDHHARLQILLDHAAATITLTDAAARRIARDFGARAVVLPHPPIVPPAQWQASTGAGACVFIKSIRSNTVQDPDFYRGMKVYAHADVADHPLVQALDDVTLHAPLDDAALYRTLSQHRACVLPYTRGTHSGWLEMCRDLGLNVVVPDCGCYADQADQAGVVFEYPTGKNPAAAVERALAAPTQARVESWTRVTDEVRAAHHRIYREVVA</sequence>
<gene>
    <name evidence="1" type="ORF">CMASS_09770</name>
</gene>
<dbReference type="EMBL" id="CP063189">
    <property type="protein sequence ID" value="WCZ33365.1"/>
    <property type="molecule type" value="Genomic_DNA"/>
</dbReference>